<dbReference type="RefSeq" id="WP_107823994.1">
    <property type="nucleotide sequence ID" value="NZ_QAAD01000037.1"/>
</dbReference>
<evidence type="ECO:0000256" key="1">
    <source>
        <dbReference type="ARBA" id="ARBA00023027"/>
    </source>
</evidence>
<dbReference type="AlphaFoldDB" id="A0A2T5BTW3"/>
<proteinExistence type="predicted"/>
<keyword evidence="1" id="KW-0520">NAD</keyword>
<dbReference type="OrthoDB" id="9801785at2"/>
<accession>A0A2T5BTW3</accession>
<dbReference type="InterPro" id="IPR001509">
    <property type="entry name" value="Epimerase_deHydtase"/>
</dbReference>
<protein>
    <submittedName>
        <fullName evidence="3">UDP-glucuronate 4-epimerase</fullName>
    </submittedName>
</protein>
<dbReference type="PRINTS" id="PR01713">
    <property type="entry name" value="NUCEPIMERASE"/>
</dbReference>
<sequence length="348" mass="39335">MKVLVTGAAGFIGFHLVKRLLNEKYDVVGLDNINDYYDINLKYARLAETGIYAPEETDHSGGKNRTYNEIAFGSTISSVTNNRYRFIRLNLEDKSALNQLFEQEKFNIVVNLAAQAGVRYSIENPDAYIQSNIVGFLNILEACRHNPVKHLIYASSSSVYGANAKIPFSENDQVDQPVSLYAATKKSNELMAHTYSHLYKIPTTGLRFFTVYGPWGRPDMAPMLFANAITKDELIKVFNNGEMERDFTYVDDIVEGITRLINQDIDKSDLYRVFNIGNGSPVNLMEFISTMENALGKKAEKIMMPMQDGDVKRTWADTNELQQATQYTPSIKLQEGIGNFASWFKAFN</sequence>
<reference evidence="3 4" key="1">
    <citation type="submission" date="2018-04" db="EMBL/GenBank/DDBJ databases">
        <title>Genomic Encyclopedia of Archaeal and Bacterial Type Strains, Phase II (KMG-II): from individual species to whole genera.</title>
        <authorList>
            <person name="Goeker M."/>
        </authorList>
    </citation>
    <scope>NUCLEOTIDE SEQUENCE [LARGE SCALE GENOMIC DNA]</scope>
    <source>
        <strain evidence="3 4">DSM 28823</strain>
    </source>
</reference>
<keyword evidence="4" id="KW-1185">Reference proteome</keyword>
<organism evidence="3 4">
    <name type="scientific">Mangrovibacterium marinum</name>
    <dbReference type="NCBI Taxonomy" id="1639118"/>
    <lineage>
        <taxon>Bacteria</taxon>
        <taxon>Pseudomonadati</taxon>
        <taxon>Bacteroidota</taxon>
        <taxon>Bacteroidia</taxon>
        <taxon>Marinilabiliales</taxon>
        <taxon>Prolixibacteraceae</taxon>
        <taxon>Mangrovibacterium</taxon>
    </lineage>
</organism>
<dbReference type="Gene3D" id="3.40.50.720">
    <property type="entry name" value="NAD(P)-binding Rossmann-like Domain"/>
    <property type="match status" value="1"/>
</dbReference>
<gene>
    <name evidence="3" type="ORF">C8N47_13716</name>
</gene>
<dbReference type="InterPro" id="IPR036291">
    <property type="entry name" value="NAD(P)-bd_dom_sf"/>
</dbReference>
<name>A0A2T5BTW3_9BACT</name>
<dbReference type="Pfam" id="PF01370">
    <property type="entry name" value="Epimerase"/>
    <property type="match status" value="1"/>
</dbReference>
<evidence type="ECO:0000259" key="2">
    <source>
        <dbReference type="Pfam" id="PF01370"/>
    </source>
</evidence>
<dbReference type="CDD" id="cd05253">
    <property type="entry name" value="UDP_GE_SDE_e"/>
    <property type="match status" value="1"/>
</dbReference>
<dbReference type="EMBL" id="QAAD01000037">
    <property type="protein sequence ID" value="PTN02886.1"/>
    <property type="molecule type" value="Genomic_DNA"/>
</dbReference>
<evidence type="ECO:0000313" key="3">
    <source>
        <dbReference type="EMBL" id="PTN02886.1"/>
    </source>
</evidence>
<evidence type="ECO:0000313" key="4">
    <source>
        <dbReference type="Proteomes" id="UP000243525"/>
    </source>
</evidence>
<dbReference type="PANTHER" id="PTHR43574">
    <property type="entry name" value="EPIMERASE-RELATED"/>
    <property type="match status" value="1"/>
</dbReference>
<dbReference type="Proteomes" id="UP000243525">
    <property type="component" value="Unassembled WGS sequence"/>
</dbReference>
<dbReference type="SUPFAM" id="SSF51735">
    <property type="entry name" value="NAD(P)-binding Rossmann-fold domains"/>
    <property type="match status" value="1"/>
</dbReference>
<comment type="caution">
    <text evidence="3">The sequence shown here is derived from an EMBL/GenBank/DDBJ whole genome shotgun (WGS) entry which is preliminary data.</text>
</comment>
<feature type="domain" description="NAD-dependent epimerase/dehydratase" evidence="2">
    <location>
        <begin position="3"/>
        <end position="277"/>
    </location>
</feature>